<evidence type="ECO:0000256" key="3">
    <source>
        <dbReference type="ARBA" id="ARBA00022670"/>
    </source>
</evidence>
<dbReference type="Pfam" id="PF09721">
    <property type="entry name" value="Exosortase_EpsH"/>
    <property type="match status" value="1"/>
</dbReference>
<keyword evidence="11" id="KW-1185">Reference proteome</keyword>
<feature type="transmembrane region" description="Helical" evidence="8">
    <location>
        <begin position="82"/>
        <end position="108"/>
    </location>
</feature>
<dbReference type="NCBIfam" id="TIGR04178">
    <property type="entry name" value="exo_archaeo"/>
    <property type="match status" value="1"/>
</dbReference>
<evidence type="ECO:0000256" key="7">
    <source>
        <dbReference type="ARBA" id="ARBA00023136"/>
    </source>
</evidence>
<dbReference type="InterPro" id="IPR014263">
    <property type="entry name" value="Methanolan_biosynth_EpsI"/>
</dbReference>
<comment type="subcellular location">
    <subcellularLocation>
        <location evidence="1">Cell membrane</location>
        <topology evidence="1">Multi-pass membrane protein</topology>
    </subcellularLocation>
</comment>
<feature type="transmembrane region" description="Helical" evidence="8">
    <location>
        <begin position="240"/>
        <end position="260"/>
    </location>
</feature>
<name>A0ABZ1C8Y2_9BACT</name>
<feature type="transmembrane region" description="Helical" evidence="8">
    <location>
        <begin position="51"/>
        <end position="70"/>
    </location>
</feature>
<feature type="transmembrane region" description="Helical" evidence="8">
    <location>
        <begin position="280"/>
        <end position="298"/>
    </location>
</feature>
<sequence>MNPTPTRPWREVPGLLRALGPGSWWIPGSLAVLLVAWLWRIVPEWSANPDLSHGFFTPILFAVLLHESRQRGPLRWWNVSKLWISVVCLGLFASLGLLIIASLFAAALDWTHTLVLFLLGFSTTGALAALLLLAATPQVRLVPANWITVAALLLWVFSLPLPPGTYHSLTFTLQLWVSDRVLEALHLLGVPAIQNGNIIELANTSVGVEEACSGVRSLLSCVFAGLFFSAAFVRKVGSRITLLVLAPLLAIGMNFVRSLLLTLLANRGVDITGFWHDATGFAILGITAVLLGLLALLLEKLEDVSPAAEPVATPPEADNLTALAPARRVRPIYFAGYTAGLAVVLFFTVMTRPATTGNESPVPDVLAFMPPAPAGWRVATSTDLYRFSDILETENLGQRIYLKEGPNGELLQVTLYIAYWAPGQAPVSTVASHTPDACWPGAGWSPQPIAETTTRLDLGERQLHVAEHRLFHNQRMPQHVWFWHSYDRRVIREFNPRRPLELLSSVFHYGIRSDGEQMFVRLSSNQPWETIRDEPLLQEFFAGLQPFGL</sequence>
<keyword evidence="2" id="KW-1003">Cell membrane</keyword>
<feature type="transmembrane region" description="Helical" evidence="8">
    <location>
        <begin position="214"/>
        <end position="233"/>
    </location>
</feature>
<protein>
    <submittedName>
        <fullName evidence="10">Exosortase/archaeosortase family protein</fullName>
    </submittedName>
</protein>
<evidence type="ECO:0000313" key="10">
    <source>
        <dbReference type="EMBL" id="WRQ88090.1"/>
    </source>
</evidence>
<evidence type="ECO:0000256" key="8">
    <source>
        <dbReference type="SAM" id="Phobius"/>
    </source>
</evidence>
<gene>
    <name evidence="10" type="ORF">K1X11_001640</name>
</gene>
<evidence type="ECO:0000256" key="2">
    <source>
        <dbReference type="ARBA" id="ARBA00022475"/>
    </source>
</evidence>
<evidence type="ECO:0000256" key="4">
    <source>
        <dbReference type="ARBA" id="ARBA00022692"/>
    </source>
</evidence>
<evidence type="ECO:0000313" key="11">
    <source>
        <dbReference type="Proteomes" id="UP000738431"/>
    </source>
</evidence>
<keyword evidence="3" id="KW-0645">Protease</keyword>
<evidence type="ECO:0000256" key="6">
    <source>
        <dbReference type="ARBA" id="ARBA00022989"/>
    </source>
</evidence>
<accession>A0ABZ1C8Y2</accession>
<keyword evidence="7 8" id="KW-0472">Membrane</keyword>
<dbReference type="Pfam" id="PF11984">
    <property type="entry name" value="DUF3485"/>
    <property type="match status" value="1"/>
</dbReference>
<feature type="transmembrane region" description="Helical" evidence="8">
    <location>
        <begin position="332"/>
        <end position="350"/>
    </location>
</feature>
<evidence type="ECO:0000259" key="9">
    <source>
        <dbReference type="Pfam" id="PF11984"/>
    </source>
</evidence>
<feature type="transmembrane region" description="Helical" evidence="8">
    <location>
        <begin position="21"/>
        <end position="39"/>
    </location>
</feature>
<feature type="transmembrane region" description="Helical" evidence="8">
    <location>
        <begin position="141"/>
        <end position="161"/>
    </location>
</feature>
<reference evidence="10 11" key="2">
    <citation type="submission" date="2023-12" db="EMBL/GenBank/DDBJ databases">
        <title>Description of an unclassified Opitutus bacterium of Verrucomicrobiota.</title>
        <authorList>
            <person name="Zhang D.-F."/>
        </authorList>
    </citation>
    <scope>NUCLEOTIDE SEQUENCE [LARGE SCALE GENOMIC DNA]</scope>
    <source>
        <strain evidence="10 11">WL0086</strain>
    </source>
</reference>
<evidence type="ECO:0000256" key="1">
    <source>
        <dbReference type="ARBA" id="ARBA00004651"/>
    </source>
</evidence>
<feature type="transmembrane region" description="Helical" evidence="8">
    <location>
        <begin position="114"/>
        <end position="134"/>
    </location>
</feature>
<proteinExistence type="predicted"/>
<dbReference type="RefSeq" id="WP_221028876.1">
    <property type="nucleotide sequence ID" value="NZ_CP139781.1"/>
</dbReference>
<dbReference type="EMBL" id="CP139781">
    <property type="protein sequence ID" value="WRQ88090.1"/>
    <property type="molecule type" value="Genomic_DNA"/>
</dbReference>
<evidence type="ECO:0000256" key="5">
    <source>
        <dbReference type="ARBA" id="ARBA00022801"/>
    </source>
</evidence>
<feature type="domain" description="Methanolan biosynthesis EpsI" evidence="9">
    <location>
        <begin position="341"/>
        <end position="546"/>
    </location>
</feature>
<keyword evidence="5" id="KW-0378">Hydrolase</keyword>
<dbReference type="Proteomes" id="UP000738431">
    <property type="component" value="Chromosome"/>
</dbReference>
<organism evidence="10 11">
    <name type="scientific">Actomonas aquatica</name>
    <dbReference type="NCBI Taxonomy" id="2866162"/>
    <lineage>
        <taxon>Bacteria</taxon>
        <taxon>Pseudomonadati</taxon>
        <taxon>Verrucomicrobiota</taxon>
        <taxon>Opitutia</taxon>
        <taxon>Opitutales</taxon>
        <taxon>Opitutaceae</taxon>
        <taxon>Actomonas</taxon>
    </lineage>
</organism>
<dbReference type="InterPro" id="IPR019127">
    <property type="entry name" value="Exosortase"/>
</dbReference>
<dbReference type="InterPro" id="IPR026392">
    <property type="entry name" value="Exo/Archaeosortase_dom"/>
</dbReference>
<reference evidence="10 11" key="1">
    <citation type="submission" date="2021-08" db="EMBL/GenBank/DDBJ databases">
        <authorList>
            <person name="Zhang D."/>
            <person name="Zhang A."/>
            <person name="Wang L."/>
        </authorList>
    </citation>
    <scope>NUCLEOTIDE SEQUENCE [LARGE SCALE GENOMIC DNA]</scope>
    <source>
        <strain evidence="10 11">WL0086</strain>
    </source>
</reference>
<keyword evidence="6 8" id="KW-1133">Transmembrane helix</keyword>
<keyword evidence="4 8" id="KW-0812">Transmembrane</keyword>